<protein>
    <submittedName>
        <fullName evidence="10">Nicotinamide mononucleotide transporter</fullName>
    </submittedName>
</protein>
<proteinExistence type="inferred from homology"/>
<comment type="caution">
    <text evidence="10">The sequence shown here is derived from an EMBL/GenBank/DDBJ whole genome shotgun (WGS) entry which is preliminary data.</text>
</comment>
<feature type="transmembrane region" description="Helical" evidence="8">
    <location>
        <begin position="154"/>
        <end position="172"/>
    </location>
</feature>
<dbReference type="RefSeq" id="WP_140457778.1">
    <property type="nucleotide sequence ID" value="NZ_BAABFI010000002.1"/>
</dbReference>
<feature type="transmembrane region" description="Helical" evidence="8">
    <location>
        <begin position="129"/>
        <end position="148"/>
    </location>
</feature>
<accession>A0A7Y9FEY6</accession>
<dbReference type="NCBIfam" id="TIGR01528">
    <property type="entry name" value="NMN_trans_PnuC"/>
    <property type="match status" value="1"/>
</dbReference>
<dbReference type="Proteomes" id="UP000577956">
    <property type="component" value="Unassembled WGS sequence"/>
</dbReference>
<dbReference type="GO" id="GO:0005886">
    <property type="term" value="C:plasma membrane"/>
    <property type="evidence" value="ECO:0007669"/>
    <property type="project" value="UniProtKB-SubCell"/>
</dbReference>
<keyword evidence="12" id="KW-1185">Reference proteome</keyword>
<dbReference type="EMBL" id="BONN01000001">
    <property type="protein sequence ID" value="GIG30898.1"/>
    <property type="molecule type" value="Genomic_DNA"/>
</dbReference>
<evidence type="ECO:0000256" key="2">
    <source>
        <dbReference type="ARBA" id="ARBA00006669"/>
    </source>
</evidence>
<evidence type="ECO:0000313" key="9">
    <source>
        <dbReference type="EMBL" id="GIG30898.1"/>
    </source>
</evidence>
<reference evidence="10 11" key="1">
    <citation type="submission" date="2020-07" db="EMBL/GenBank/DDBJ databases">
        <title>Sequencing the genomes of 1000 actinobacteria strains.</title>
        <authorList>
            <person name="Klenk H.-P."/>
        </authorList>
    </citation>
    <scope>NUCLEOTIDE SEQUENCE [LARGE SCALE GENOMIC DNA]</scope>
    <source>
        <strain evidence="10 11">DSM 24482</strain>
    </source>
</reference>
<keyword evidence="5 8" id="KW-0812">Transmembrane</keyword>
<feature type="transmembrane region" description="Helical" evidence="8">
    <location>
        <begin position="91"/>
        <end position="108"/>
    </location>
</feature>
<name>A0A7Y9FEY6_9CELL</name>
<evidence type="ECO:0000256" key="3">
    <source>
        <dbReference type="ARBA" id="ARBA00022448"/>
    </source>
</evidence>
<evidence type="ECO:0000313" key="11">
    <source>
        <dbReference type="Proteomes" id="UP000577956"/>
    </source>
</evidence>
<dbReference type="Pfam" id="PF04973">
    <property type="entry name" value="NMN_transporter"/>
    <property type="match status" value="1"/>
</dbReference>
<evidence type="ECO:0000256" key="7">
    <source>
        <dbReference type="ARBA" id="ARBA00023136"/>
    </source>
</evidence>
<evidence type="ECO:0000256" key="1">
    <source>
        <dbReference type="ARBA" id="ARBA00004651"/>
    </source>
</evidence>
<feature type="transmembrane region" description="Helical" evidence="8">
    <location>
        <begin position="203"/>
        <end position="221"/>
    </location>
</feature>
<comment type="similarity">
    <text evidence="2">Belongs to the nicotinamide ribonucleoside (NR) uptake permease (TC 4.B.1) family.</text>
</comment>
<keyword evidence="3" id="KW-0813">Transport</keyword>
<dbReference type="GO" id="GO:0034257">
    <property type="term" value="F:nicotinamide riboside transmembrane transporter activity"/>
    <property type="evidence" value="ECO:0007669"/>
    <property type="project" value="InterPro"/>
</dbReference>
<dbReference type="PANTHER" id="PTHR36122">
    <property type="entry name" value="NICOTINAMIDE RIBOSIDE TRANSPORTER PNUC"/>
    <property type="match status" value="1"/>
</dbReference>
<reference evidence="9 12" key="2">
    <citation type="submission" date="2021-01" db="EMBL/GenBank/DDBJ databases">
        <title>Whole genome shotgun sequence of Cellulomonas oligotrophica NBRC 109435.</title>
        <authorList>
            <person name="Komaki H."/>
            <person name="Tamura T."/>
        </authorList>
    </citation>
    <scope>NUCLEOTIDE SEQUENCE [LARGE SCALE GENOMIC DNA]</scope>
    <source>
        <strain evidence="9 12">NBRC 109435</strain>
    </source>
</reference>
<evidence type="ECO:0000256" key="4">
    <source>
        <dbReference type="ARBA" id="ARBA00022475"/>
    </source>
</evidence>
<organism evidence="10 11">
    <name type="scientific">Cellulomonas oligotrophica</name>
    <dbReference type="NCBI Taxonomy" id="931536"/>
    <lineage>
        <taxon>Bacteria</taxon>
        <taxon>Bacillati</taxon>
        <taxon>Actinomycetota</taxon>
        <taxon>Actinomycetes</taxon>
        <taxon>Micrococcales</taxon>
        <taxon>Cellulomonadaceae</taxon>
        <taxon>Cellulomonas</taxon>
    </lineage>
</organism>
<keyword evidence="4" id="KW-1003">Cell membrane</keyword>
<gene>
    <name evidence="10" type="ORF">BKA21_001643</name>
    <name evidence="9" type="ORF">Col01nite_00570</name>
</gene>
<keyword evidence="6 8" id="KW-1133">Transmembrane helix</keyword>
<dbReference type="InterPro" id="IPR006419">
    <property type="entry name" value="NMN_transpt_PnuC"/>
</dbReference>
<evidence type="ECO:0000256" key="6">
    <source>
        <dbReference type="ARBA" id="ARBA00022989"/>
    </source>
</evidence>
<dbReference type="Proteomes" id="UP000618382">
    <property type="component" value="Unassembled WGS sequence"/>
</dbReference>
<comment type="subcellular location">
    <subcellularLocation>
        <location evidence="1">Cell membrane</location>
        <topology evidence="1">Multi-pass membrane protein</topology>
    </subcellularLocation>
</comment>
<evidence type="ECO:0000256" key="5">
    <source>
        <dbReference type="ARBA" id="ARBA00022692"/>
    </source>
</evidence>
<feature type="transmembrane region" description="Helical" evidence="8">
    <location>
        <begin position="179"/>
        <end position="197"/>
    </location>
</feature>
<evidence type="ECO:0000256" key="8">
    <source>
        <dbReference type="SAM" id="Phobius"/>
    </source>
</evidence>
<feature type="transmembrane region" description="Helical" evidence="8">
    <location>
        <begin position="68"/>
        <end position="85"/>
    </location>
</feature>
<evidence type="ECO:0000313" key="10">
    <source>
        <dbReference type="EMBL" id="NYD86094.1"/>
    </source>
</evidence>
<dbReference type="PANTHER" id="PTHR36122:SF2">
    <property type="entry name" value="NICOTINAMIDE RIBOSIDE TRANSPORTER PNUC"/>
    <property type="match status" value="1"/>
</dbReference>
<dbReference type="EMBL" id="JACCBK010000001">
    <property type="protein sequence ID" value="NYD86094.1"/>
    <property type="molecule type" value="Genomic_DNA"/>
</dbReference>
<keyword evidence="7 8" id="KW-0472">Membrane</keyword>
<dbReference type="AlphaFoldDB" id="A0A7Y9FEY6"/>
<feature type="transmembrane region" description="Helical" evidence="8">
    <location>
        <begin position="43"/>
        <end position="63"/>
    </location>
</feature>
<evidence type="ECO:0000313" key="12">
    <source>
        <dbReference type="Proteomes" id="UP000618382"/>
    </source>
</evidence>
<sequence length="225" mass="24489">MPRGFTASAPSSARRDIAVSVVAAVLLTGASYGIGVLAGWVDAVGWLEAFAVATSYSCTILCIRQRRANYVVGAVSTAAYAVLFLQNGLLASALLNLYLTPQLVYGWFRWRRDEQTRPVTWLVRDWRWIPVYLGVTGAAYLGAIWLVGALGGRLVWADAAILAGSLLAQFLLDNKRIETWFVWVAVNVLAVGTYLSAGLVVAGLQYVVFVVTAVLGFRAWLRSTR</sequence>